<feature type="transmembrane region" description="Helical" evidence="1">
    <location>
        <begin position="98"/>
        <end position="120"/>
    </location>
</feature>
<dbReference type="AlphaFoldDB" id="A0AAI9GMQ7"/>
<feature type="transmembrane region" description="Helical" evidence="1">
    <location>
        <begin position="205"/>
        <end position="228"/>
    </location>
</feature>
<evidence type="ECO:0000313" key="2">
    <source>
        <dbReference type="EMBL" id="EML1474793.1"/>
    </source>
</evidence>
<feature type="transmembrane region" description="Helical" evidence="1">
    <location>
        <begin position="17"/>
        <end position="46"/>
    </location>
</feature>
<comment type="caution">
    <text evidence="2">The sequence shown here is derived from an EMBL/GenBank/DDBJ whole genome shotgun (WGS) entry which is preliminary data.</text>
</comment>
<reference evidence="2" key="1">
    <citation type="submission" date="2024-02" db="EMBL/GenBank/DDBJ databases">
        <authorList>
            <consortium name="Clinical and Environmental Microbiology Branch: Whole genome sequencing antimicrobial resistance pathogens in the healthcare setting"/>
        </authorList>
    </citation>
    <scope>NUCLEOTIDE SEQUENCE</scope>
    <source>
        <strain evidence="2">2021DK-00143</strain>
    </source>
</reference>
<feature type="transmembrane region" description="Helical" evidence="1">
    <location>
        <begin position="290"/>
        <end position="308"/>
    </location>
</feature>
<keyword evidence="1" id="KW-1133">Transmembrane helix</keyword>
<dbReference type="RefSeq" id="WP_080965080.1">
    <property type="nucleotide sequence ID" value="NZ_LDZN01000010.1"/>
</dbReference>
<dbReference type="Pfam" id="PF14897">
    <property type="entry name" value="EpsG"/>
    <property type="match status" value="1"/>
</dbReference>
<dbReference type="EMBL" id="ABLOKC030000095">
    <property type="protein sequence ID" value="EML1474793.1"/>
    <property type="molecule type" value="Genomic_DNA"/>
</dbReference>
<protein>
    <submittedName>
        <fullName evidence="2">EpsG family protein</fullName>
    </submittedName>
</protein>
<dbReference type="InterPro" id="IPR049458">
    <property type="entry name" value="EpsG-like"/>
</dbReference>
<name>A0AAI9GMQ7_PLUGE</name>
<evidence type="ECO:0000256" key="1">
    <source>
        <dbReference type="SAM" id="Phobius"/>
    </source>
</evidence>
<feature type="transmembrane region" description="Helical" evidence="1">
    <location>
        <begin position="371"/>
        <end position="389"/>
    </location>
</feature>
<keyword evidence="1" id="KW-0472">Membrane</keyword>
<feature type="transmembrane region" description="Helical" evidence="1">
    <location>
        <begin position="58"/>
        <end position="77"/>
    </location>
</feature>
<feature type="transmembrane region" description="Helical" evidence="1">
    <location>
        <begin position="132"/>
        <end position="152"/>
    </location>
</feature>
<sequence length="418" mass="48199">MITLDTKIKNYKSLQTVVALILLLLLLVGICFSPHLAFWTTIALLLTKYGNIKVTRNGIAIISAIMIIFTVTSREIGVSLSDDLTQIYMPIVQSQIEGFGIFGTWMGVEFGYGAVINILLNIVPKPSPRIVLFYSVTLSTFLYLLWMIRFALPRISTEHRGLILAISLSFIQVGFLSQFLRQEIATPILLMSIFLWEENKKRSSWLLLLTATIFHTSSLLIFVFYFIFSRCKIRYIIVGACCFFATIGLLIFRPSVLVSLFDLLHLSFLGNKLVYYETAVSNSISDSLKGGKFFFIILFMIIIRWKVLTKNINEFSNSDFFSKLVKFSFWGCIYTIPLLLLPNASRFFLVIPGFLFPICIYAIFKRYMSFIHVFFIFFILISILVPGRLNGGVNEGFNIWIYYPWINEQLFYYLNWSY</sequence>
<proteinExistence type="predicted"/>
<feature type="transmembrane region" description="Helical" evidence="1">
    <location>
        <begin position="347"/>
        <end position="364"/>
    </location>
</feature>
<organism evidence="2">
    <name type="scientific">Pluralibacter gergoviae</name>
    <name type="common">Enterobacter gergoviae</name>
    <dbReference type="NCBI Taxonomy" id="61647"/>
    <lineage>
        <taxon>Bacteria</taxon>
        <taxon>Pseudomonadati</taxon>
        <taxon>Pseudomonadota</taxon>
        <taxon>Gammaproteobacteria</taxon>
        <taxon>Enterobacterales</taxon>
        <taxon>Enterobacteriaceae</taxon>
        <taxon>Pluralibacter</taxon>
    </lineage>
</organism>
<keyword evidence="1" id="KW-0812">Transmembrane</keyword>
<gene>
    <name evidence="2" type="ORF">QEG54_005663</name>
</gene>
<accession>A0AAI9GMQ7</accession>
<feature type="transmembrane region" description="Helical" evidence="1">
    <location>
        <begin position="161"/>
        <end position="180"/>
    </location>
</feature>
<feature type="transmembrane region" description="Helical" evidence="1">
    <location>
        <begin position="320"/>
        <end position="341"/>
    </location>
</feature>
<feature type="transmembrane region" description="Helical" evidence="1">
    <location>
        <begin position="235"/>
        <end position="252"/>
    </location>
</feature>